<organism evidence="3">
    <name type="scientific">Capitella teleta</name>
    <name type="common">Polychaete worm</name>
    <dbReference type="NCBI Taxonomy" id="283909"/>
    <lineage>
        <taxon>Eukaryota</taxon>
        <taxon>Metazoa</taxon>
        <taxon>Spiralia</taxon>
        <taxon>Lophotrochozoa</taxon>
        <taxon>Annelida</taxon>
        <taxon>Polychaeta</taxon>
        <taxon>Sedentaria</taxon>
        <taxon>Scolecida</taxon>
        <taxon>Capitellidae</taxon>
        <taxon>Capitella</taxon>
    </lineage>
</organism>
<feature type="domain" description="MITD1 C-terminal phospholipase D-like" evidence="2">
    <location>
        <begin position="132"/>
        <end position="276"/>
    </location>
</feature>
<dbReference type="EMBL" id="AMQN01020023">
    <property type="status" value="NOT_ANNOTATED_CDS"/>
    <property type="molecule type" value="Genomic_DNA"/>
</dbReference>
<accession>R7UYI9</accession>
<dbReference type="AlphaFoldDB" id="R7UYI9"/>
<evidence type="ECO:0000313" key="4">
    <source>
        <dbReference type="EnsemblMetazoa" id="CapteP220548"/>
    </source>
</evidence>
<keyword evidence="5" id="KW-1185">Reference proteome</keyword>
<feature type="compositionally biased region" description="Basic and acidic residues" evidence="1">
    <location>
        <begin position="28"/>
        <end position="52"/>
    </location>
</feature>
<reference evidence="4" key="3">
    <citation type="submission" date="2015-06" db="UniProtKB">
        <authorList>
            <consortium name="EnsemblMetazoa"/>
        </authorList>
    </citation>
    <scope>IDENTIFICATION</scope>
</reference>
<dbReference type="OrthoDB" id="19553at2759"/>
<reference evidence="5" key="1">
    <citation type="submission" date="2012-12" db="EMBL/GenBank/DDBJ databases">
        <authorList>
            <person name="Hellsten U."/>
            <person name="Grimwood J."/>
            <person name="Chapman J.A."/>
            <person name="Shapiro H."/>
            <person name="Aerts A."/>
            <person name="Otillar R.P."/>
            <person name="Terry A.Y."/>
            <person name="Boore J.L."/>
            <person name="Simakov O."/>
            <person name="Marletaz F."/>
            <person name="Cho S.-J."/>
            <person name="Edsinger-Gonzales E."/>
            <person name="Havlak P."/>
            <person name="Kuo D.-H."/>
            <person name="Larsson T."/>
            <person name="Lv J."/>
            <person name="Arendt D."/>
            <person name="Savage R."/>
            <person name="Osoegawa K."/>
            <person name="de Jong P."/>
            <person name="Lindberg D.R."/>
            <person name="Seaver E.C."/>
            <person name="Weisblat D.A."/>
            <person name="Putnam N.H."/>
            <person name="Grigoriev I.V."/>
            <person name="Rokhsar D.S."/>
        </authorList>
    </citation>
    <scope>NUCLEOTIDE SEQUENCE</scope>
    <source>
        <strain evidence="5">I ESC-2004</strain>
    </source>
</reference>
<dbReference type="STRING" id="283909.R7UYI9"/>
<feature type="region of interest" description="Disordered" evidence="1">
    <location>
        <begin position="26"/>
        <end position="58"/>
    </location>
</feature>
<dbReference type="HOGENOM" id="CLU_1157384_0_0_1"/>
<evidence type="ECO:0000259" key="2">
    <source>
        <dbReference type="Pfam" id="PF16565"/>
    </source>
</evidence>
<evidence type="ECO:0000313" key="5">
    <source>
        <dbReference type="Proteomes" id="UP000014760"/>
    </source>
</evidence>
<name>R7UYI9_CAPTE</name>
<evidence type="ECO:0000313" key="3">
    <source>
        <dbReference type="EMBL" id="ELU11628.1"/>
    </source>
</evidence>
<dbReference type="Proteomes" id="UP000014760">
    <property type="component" value="Unassembled WGS sequence"/>
</dbReference>
<sequence>MSNHRQFHDDLSSDTPATEVQILQNENEDLRTKLEKSERQNRQLEKRAKESTKGQLLQENAELKEKISQMENEPQSFARSQPNNTEERVIPATLDTNLLSLASPTQVTDQEPVPPSFNSNHKEILIPEDSTGYDYPTIFYMPFKFRTEQVRVVDPYIRLWYQINNFERFCGDLVDHANMNKMGLGKITLTTCKADEANVEEQNRRFERLGKDWLQRRHGIELELIWADDKLLHHRHIDFCNGWKVLIDRGLDIYKPTTLKVPNDKFPCRQTKVDIIYHP</sequence>
<dbReference type="InterPro" id="IPR038113">
    <property type="entry name" value="MITD1_C_sf"/>
</dbReference>
<dbReference type="Pfam" id="PF16565">
    <property type="entry name" value="MIT_C"/>
    <property type="match status" value="1"/>
</dbReference>
<reference evidence="3 5" key="2">
    <citation type="journal article" date="2013" name="Nature">
        <title>Insights into bilaterian evolution from three spiralian genomes.</title>
        <authorList>
            <person name="Simakov O."/>
            <person name="Marletaz F."/>
            <person name="Cho S.J."/>
            <person name="Edsinger-Gonzales E."/>
            <person name="Havlak P."/>
            <person name="Hellsten U."/>
            <person name="Kuo D.H."/>
            <person name="Larsson T."/>
            <person name="Lv J."/>
            <person name="Arendt D."/>
            <person name="Savage R."/>
            <person name="Osoegawa K."/>
            <person name="de Jong P."/>
            <person name="Grimwood J."/>
            <person name="Chapman J.A."/>
            <person name="Shapiro H."/>
            <person name="Aerts A."/>
            <person name="Otillar R.P."/>
            <person name="Terry A.Y."/>
            <person name="Boore J.L."/>
            <person name="Grigoriev I.V."/>
            <person name="Lindberg D.R."/>
            <person name="Seaver E.C."/>
            <person name="Weisblat D.A."/>
            <person name="Putnam N.H."/>
            <person name="Rokhsar D.S."/>
        </authorList>
    </citation>
    <scope>NUCLEOTIDE SEQUENCE</scope>
    <source>
        <strain evidence="3 5">I ESC-2004</strain>
    </source>
</reference>
<dbReference type="EMBL" id="KB296575">
    <property type="protein sequence ID" value="ELU11628.1"/>
    <property type="molecule type" value="Genomic_DNA"/>
</dbReference>
<gene>
    <name evidence="3" type="ORF">CAPTEDRAFT_220548</name>
</gene>
<evidence type="ECO:0000256" key="1">
    <source>
        <dbReference type="SAM" id="MobiDB-lite"/>
    </source>
</evidence>
<protein>
    <recommendedName>
        <fullName evidence="2">MITD1 C-terminal phospholipase D-like domain-containing protein</fullName>
    </recommendedName>
</protein>
<proteinExistence type="predicted"/>
<dbReference type="Gene3D" id="3.30.870.30">
    <property type="entry name" value="MITD, C-terminal phospholipase D-like domain"/>
    <property type="match status" value="1"/>
</dbReference>
<dbReference type="EnsemblMetazoa" id="CapteT220548">
    <property type="protein sequence ID" value="CapteP220548"/>
    <property type="gene ID" value="CapteG220548"/>
</dbReference>
<dbReference type="InterPro" id="IPR032341">
    <property type="entry name" value="MITD1_C"/>
</dbReference>